<name>A0A1M5JE06_9ALTE</name>
<dbReference type="InterPro" id="IPR021284">
    <property type="entry name" value="DUF2750"/>
</dbReference>
<dbReference type="RefSeq" id="WP_073321925.1">
    <property type="nucleotide sequence ID" value="NZ_FQWD01000003.1"/>
</dbReference>
<reference evidence="2" key="1">
    <citation type="submission" date="2016-11" db="EMBL/GenBank/DDBJ databases">
        <authorList>
            <person name="Varghese N."/>
            <person name="Submissions S."/>
        </authorList>
    </citation>
    <scope>NUCLEOTIDE SEQUENCE [LARGE SCALE GENOMIC DNA]</scope>
    <source>
        <strain evidence="2">CGMCC 1.8995</strain>
    </source>
</reference>
<dbReference type="AlphaFoldDB" id="A0A1M5JE06"/>
<evidence type="ECO:0000313" key="1">
    <source>
        <dbReference type="EMBL" id="SHG38814.1"/>
    </source>
</evidence>
<organism evidence="1 2">
    <name type="scientific">Marisediminitalea aggregata</name>
    <dbReference type="NCBI Taxonomy" id="634436"/>
    <lineage>
        <taxon>Bacteria</taxon>
        <taxon>Pseudomonadati</taxon>
        <taxon>Pseudomonadota</taxon>
        <taxon>Gammaproteobacteria</taxon>
        <taxon>Alteromonadales</taxon>
        <taxon>Alteromonadaceae</taxon>
        <taxon>Marisediminitalea</taxon>
    </lineage>
</organism>
<accession>A0A1M5JE06</accession>
<gene>
    <name evidence="1" type="ORF">SAMN05216361_2054</name>
</gene>
<evidence type="ECO:0008006" key="3">
    <source>
        <dbReference type="Google" id="ProtNLM"/>
    </source>
</evidence>
<keyword evidence="2" id="KW-1185">Reference proteome</keyword>
<evidence type="ECO:0000313" key="2">
    <source>
        <dbReference type="Proteomes" id="UP000184520"/>
    </source>
</evidence>
<sequence length="117" mass="13133">MWSDNDFLMLPQAERAAKCFEQIKAQKEVFILNDADGCVMLTSDEEDGVPVWPSAGLAQMWANEEWSDCEPKAIDLDTWLSRWTVGLARDLLCVIVAPAPGEESEVMLPEDFAEKLL</sequence>
<dbReference type="STRING" id="634436.SAMN05216361_2054"/>
<dbReference type="Proteomes" id="UP000184520">
    <property type="component" value="Unassembled WGS sequence"/>
</dbReference>
<dbReference type="Pfam" id="PF11042">
    <property type="entry name" value="DUF2750"/>
    <property type="match status" value="1"/>
</dbReference>
<protein>
    <recommendedName>
        <fullName evidence="3">DUF2750 domain-containing protein</fullName>
    </recommendedName>
</protein>
<dbReference type="EMBL" id="FQWD01000003">
    <property type="protein sequence ID" value="SHG38814.1"/>
    <property type="molecule type" value="Genomic_DNA"/>
</dbReference>
<proteinExistence type="predicted"/>